<feature type="compositionally biased region" description="Polar residues" evidence="1">
    <location>
        <begin position="200"/>
        <end position="214"/>
    </location>
</feature>
<evidence type="ECO:0000313" key="3">
    <source>
        <dbReference type="EMBL" id="KAI1865203.1"/>
    </source>
</evidence>
<dbReference type="PANTHER" id="PTHR31840">
    <property type="entry name" value="COILED-COIL DOMAIN-CONTAINING PROTEIN 97"/>
    <property type="match status" value="1"/>
</dbReference>
<evidence type="ECO:0000256" key="1">
    <source>
        <dbReference type="SAM" id="MobiDB-lite"/>
    </source>
</evidence>
<accession>A0A9P9WIL8</accession>
<protein>
    <recommendedName>
        <fullName evidence="2">CCD97-like C-terminal domain-containing protein</fullName>
    </recommendedName>
</protein>
<reference evidence="3" key="1">
    <citation type="submission" date="2021-03" db="EMBL/GenBank/DDBJ databases">
        <title>Revisited historic fungal species revealed as producer of novel bioactive compounds through whole genome sequencing and comparative genomics.</title>
        <authorList>
            <person name="Vignolle G.A."/>
            <person name="Hochenegger N."/>
            <person name="Mach R.L."/>
            <person name="Mach-Aigner A.R."/>
            <person name="Javad Rahimi M."/>
            <person name="Salim K.A."/>
            <person name="Chan C.M."/>
            <person name="Lim L.B.L."/>
            <person name="Cai F."/>
            <person name="Druzhinina I.S."/>
            <person name="U'Ren J.M."/>
            <person name="Derntl C."/>
        </authorList>
    </citation>
    <scope>NUCLEOTIDE SEQUENCE</scope>
    <source>
        <strain evidence="3">TUCIM 5799</strain>
    </source>
</reference>
<feature type="compositionally biased region" description="Polar residues" evidence="1">
    <location>
        <begin position="131"/>
        <end position="140"/>
    </location>
</feature>
<dbReference type="PANTHER" id="PTHR31840:SF1">
    <property type="entry name" value="COILED-COIL DOMAIN-CONTAINING PROTEIN 97"/>
    <property type="match status" value="1"/>
</dbReference>
<dbReference type="InterPro" id="IPR018613">
    <property type="entry name" value="Ccdc97-like"/>
</dbReference>
<sequence>MEPSQLDLRSASPIPSSMDAFSKPRPRVPRGPAQAAQVRKQNRRQAYLERHPTYFKSMEHELADPLLYDSLVRRFQTPEEREKEGRRKGYSRVLEVDLLRGEAKLSQLAESSSTADSAVNIPALEKPTSVPLRSSGQTPNTKEEGQEMWDNFLKDRFILGQDEDFDYGPVDADDSLDTLELRDEEEAWFNDEQPGWASDTGASNVGNGSGTQLKGETGVQDF</sequence>
<dbReference type="AlphaFoldDB" id="A0A9P9WIL8"/>
<dbReference type="Proteomes" id="UP000829685">
    <property type="component" value="Unassembled WGS sequence"/>
</dbReference>
<name>A0A9P9WIL8_9PEZI</name>
<dbReference type="Pfam" id="PF09747">
    <property type="entry name" value="CCD97-like_C"/>
    <property type="match status" value="2"/>
</dbReference>
<comment type="caution">
    <text evidence="3">The sequence shown here is derived from an EMBL/GenBank/DDBJ whole genome shotgun (WGS) entry which is preliminary data.</text>
</comment>
<organism evidence="3 4">
    <name type="scientific">Neoarthrinium moseri</name>
    <dbReference type="NCBI Taxonomy" id="1658444"/>
    <lineage>
        <taxon>Eukaryota</taxon>
        <taxon>Fungi</taxon>
        <taxon>Dikarya</taxon>
        <taxon>Ascomycota</taxon>
        <taxon>Pezizomycotina</taxon>
        <taxon>Sordariomycetes</taxon>
        <taxon>Xylariomycetidae</taxon>
        <taxon>Amphisphaeriales</taxon>
        <taxon>Apiosporaceae</taxon>
        <taxon>Neoarthrinium</taxon>
    </lineage>
</organism>
<proteinExistence type="predicted"/>
<dbReference type="InterPro" id="IPR040233">
    <property type="entry name" value="CCD97-like_C"/>
</dbReference>
<evidence type="ECO:0000259" key="2">
    <source>
        <dbReference type="Pfam" id="PF09747"/>
    </source>
</evidence>
<keyword evidence="4" id="KW-1185">Reference proteome</keyword>
<evidence type="ECO:0000313" key="4">
    <source>
        <dbReference type="Proteomes" id="UP000829685"/>
    </source>
</evidence>
<feature type="domain" description="CCD97-like C-terminal" evidence="2">
    <location>
        <begin position="42"/>
        <end position="108"/>
    </location>
</feature>
<dbReference type="OrthoDB" id="333176at2759"/>
<feature type="domain" description="CCD97-like C-terminal" evidence="2">
    <location>
        <begin position="137"/>
        <end position="192"/>
    </location>
</feature>
<feature type="region of interest" description="Disordered" evidence="1">
    <location>
        <begin position="111"/>
        <end position="146"/>
    </location>
</feature>
<feature type="region of interest" description="Disordered" evidence="1">
    <location>
        <begin position="188"/>
        <end position="222"/>
    </location>
</feature>
<dbReference type="EMBL" id="JAFIMR010000022">
    <property type="protein sequence ID" value="KAI1865203.1"/>
    <property type="molecule type" value="Genomic_DNA"/>
</dbReference>
<gene>
    <name evidence="3" type="ORF">JX265_008250</name>
</gene>
<feature type="region of interest" description="Disordered" evidence="1">
    <location>
        <begin position="1"/>
        <end position="44"/>
    </location>
</feature>